<evidence type="ECO:0000313" key="3">
    <source>
        <dbReference type="Proteomes" id="UP000603200"/>
    </source>
</evidence>
<reference evidence="2 3" key="1">
    <citation type="submission" date="2021-01" db="EMBL/GenBank/DDBJ databases">
        <title>Whole genome shotgun sequence of Actinoplanes humidus NBRC 14915.</title>
        <authorList>
            <person name="Komaki H."/>
            <person name="Tamura T."/>
        </authorList>
    </citation>
    <scope>NUCLEOTIDE SEQUENCE [LARGE SCALE GENOMIC DNA]</scope>
    <source>
        <strain evidence="2 3">NBRC 14915</strain>
    </source>
</reference>
<keyword evidence="3" id="KW-1185">Reference proteome</keyword>
<gene>
    <name evidence="2" type="ORF">Ahu01nite_012260</name>
</gene>
<protein>
    <recommendedName>
        <fullName evidence="4">Bartonella effector protein BID domain-containing protein</fullName>
    </recommendedName>
</protein>
<evidence type="ECO:0000256" key="1">
    <source>
        <dbReference type="SAM" id="MobiDB-lite"/>
    </source>
</evidence>
<feature type="region of interest" description="Disordered" evidence="1">
    <location>
        <begin position="26"/>
        <end position="62"/>
    </location>
</feature>
<proteinExistence type="predicted"/>
<dbReference type="EMBL" id="BOMN01000013">
    <property type="protein sequence ID" value="GIE18124.1"/>
    <property type="molecule type" value="Genomic_DNA"/>
</dbReference>
<sequence>MFMPRFPEQYPRPALPAQMPSALPGRVRPPTSGPGLVAPFPFPQDVDRPPEATMPTEATQPPIREQLSVPEPTALETEARYAPMWQNAISSAGQICAIAEKDRLDRVHGAATRLRDQLTESRTVARGGEPQPVQAVRLLTAGRALARELDVLESLGVLHEGQHERMQAGLDSIAGLLGTDVEDLTERARGPRWLEVASPSHGAVDAERKWGRFNANYVDARRAGTVVIADHCEFEATDRYRIDRLSVEASSIYDDRGALEALAEVLDNPSEQSVRALRKHLKRITAANMPEPGQQRYRQKLSERTRTEVAECDVVIAGDGTDLHGTTRYHLRQVNVPLAELLLEREDLIWALAGRGPASNDRRDREAMQQPILKALREIGDDTLLRHTGRTDGDTMVRQQFRGTKVDLAAAVMIGAGNHLTRISEVDRGRTRDGNLARFHRCLRETRAARATERAGQIDQARQADPARRAQAAVQTQVAEQARLAEQKRATVRARLDELASHTPGAARTRQSQPGYPTRVFPQGGTGR</sequence>
<comment type="caution">
    <text evidence="2">The sequence shown here is derived from an EMBL/GenBank/DDBJ whole genome shotgun (WGS) entry which is preliminary data.</text>
</comment>
<feature type="region of interest" description="Disordered" evidence="1">
    <location>
        <begin position="501"/>
        <end position="528"/>
    </location>
</feature>
<name>A0ABQ3ZHR3_9ACTN</name>
<organism evidence="2 3">
    <name type="scientific">Winogradskya humida</name>
    <dbReference type="NCBI Taxonomy" id="113566"/>
    <lineage>
        <taxon>Bacteria</taxon>
        <taxon>Bacillati</taxon>
        <taxon>Actinomycetota</taxon>
        <taxon>Actinomycetes</taxon>
        <taxon>Micromonosporales</taxon>
        <taxon>Micromonosporaceae</taxon>
        <taxon>Winogradskya</taxon>
    </lineage>
</organism>
<evidence type="ECO:0008006" key="4">
    <source>
        <dbReference type="Google" id="ProtNLM"/>
    </source>
</evidence>
<evidence type="ECO:0000313" key="2">
    <source>
        <dbReference type="EMBL" id="GIE18124.1"/>
    </source>
</evidence>
<accession>A0ABQ3ZHR3</accession>
<dbReference type="Proteomes" id="UP000603200">
    <property type="component" value="Unassembled WGS sequence"/>
</dbReference>